<sequence>MKQFGLFDYHKRLSRIDKAGDPLVELNKVVDWEQFRVLINRALEKPRKSPAGAKGYDPILLFKILILQSLYNLSDEAMEYQILDRYSFSRFLGIREGAKVPDATTIFRFRDELAKAGVVELLFTQFDQFLREHGFRAQKGQIVDANIVRVPIQRNSREENEDIKAGKPIASWDEPKRRQKDTDARWTKKNGKAFFGYKNHVSIDVGHKFIRSYEVTDASVHDSQVFTELLDPDNTSKDVWADSAYRSEESLQELQTQGFREHLQRKGCRHKKLTAREQQGNRSRAKIRSRVEHVFGVIAMRTGSTLMRGIGMVRIRAKIGLRNLAYNVSRFALLSAV</sequence>
<dbReference type="RefSeq" id="WP_284153265.1">
    <property type="nucleotide sequence ID" value="NZ_AP025516.1"/>
</dbReference>
<keyword evidence="10" id="KW-1185">Reference proteome</keyword>
<evidence type="ECO:0000256" key="3">
    <source>
        <dbReference type="ARBA" id="ARBA00022578"/>
    </source>
</evidence>
<evidence type="ECO:0000313" key="10">
    <source>
        <dbReference type="Proteomes" id="UP000830055"/>
    </source>
</evidence>
<evidence type="ECO:0000256" key="2">
    <source>
        <dbReference type="ARBA" id="ARBA00010075"/>
    </source>
</evidence>
<comment type="function">
    <text evidence="1">Involved in the transposition of the insertion sequence IS5.</text>
</comment>
<organism evidence="9 10">
    <name type="scientific">Desulfofustis limnaeus</name>
    <dbReference type="NCBI Taxonomy" id="2740163"/>
    <lineage>
        <taxon>Bacteria</taxon>
        <taxon>Pseudomonadati</taxon>
        <taxon>Thermodesulfobacteriota</taxon>
        <taxon>Desulfobulbia</taxon>
        <taxon>Desulfobulbales</taxon>
        <taxon>Desulfocapsaceae</taxon>
        <taxon>Desulfofustis</taxon>
    </lineage>
</organism>
<feature type="domain" description="Transposase IS4-like" evidence="7">
    <location>
        <begin position="140"/>
        <end position="327"/>
    </location>
</feature>
<evidence type="ECO:0000259" key="8">
    <source>
        <dbReference type="Pfam" id="PF05598"/>
    </source>
</evidence>
<dbReference type="PANTHER" id="PTHR35604:SF2">
    <property type="entry name" value="TRANSPOSASE INSH FOR INSERTION SEQUENCE ELEMENT IS5A-RELATED"/>
    <property type="match status" value="1"/>
</dbReference>
<feature type="domain" description="Transposase InsH N-terminal" evidence="8">
    <location>
        <begin position="15"/>
        <end position="111"/>
    </location>
</feature>
<evidence type="ECO:0000256" key="6">
    <source>
        <dbReference type="SAM" id="MobiDB-lite"/>
    </source>
</evidence>
<dbReference type="InterPro" id="IPR047959">
    <property type="entry name" value="Transpos_IS5"/>
</dbReference>
<evidence type="ECO:0000256" key="5">
    <source>
        <dbReference type="ARBA" id="ARBA00023172"/>
    </source>
</evidence>
<evidence type="ECO:0000259" key="7">
    <source>
        <dbReference type="Pfam" id="PF01609"/>
    </source>
</evidence>
<gene>
    <name evidence="9" type="ORF">DPPLL_05350</name>
</gene>
<keyword evidence="5" id="KW-0233">DNA recombination</keyword>
<keyword evidence="3" id="KW-0815">Transposition</keyword>
<feature type="region of interest" description="Disordered" evidence="6">
    <location>
        <begin position="157"/>
        <end position="180"/>
    </location>
</feature>
<comment type="similarity">
    <text evidence="2">Belongs to the transposase 11 family.</text>
</comment>
<keyword evidence="4" id="KW-0238">DNA-binding</keyword>
<accession>A0ABM7W5M2</accession>
<reference evidence="9 10" key="1">
    <citation type="submission" date="2022-01" db="EMBL/GenBank/DDBJ databases">
        <title>Desulfofustis limnae sp. nov., a novel mesophilic sulfate-reducing bacterium isolated from marsh soil.</title>
        <authorList>
            <person name="Watanabe M."/>
            <person name="Takahashi A."/>
            <person name="Kojima H."/>
            <person name="Fukui M."/>
        </authorList>
    </citation>
    <scope>NUCLEOTIDE SEQUENCE [LARGE SCALE GENOMIC DNA]</scope>
    <source>
        <strain evidence="9 10">PPLL</strain>
    </source>
</reference>
<name>A0ABM7W5M2_9BACT</name>
<dbReference type="Pfam" id="PF05598">
    <property type="entry name" value="DUF772"/>
    <property type="match status" value="1"/>
</dbReference>
<dbReference type="NCBIfam" id="NF033581">
    <property type="entry name" value="transpos_IS5_4"/>
    <property type="match status" value="1"/>
</dbReference>
<proteinExistence type="inferred from homology"/>
<dbReference type="InterPro" id="IPR008490">
    <property type="entry name" value="Transposase_InsH_N"/>
</dbReference>
<protein>
    <submittedName>
        <fullName evidence="9">DDE transposase</fullName>
    </submittedName>
</protein>
<evidence type="ECO:0000313" key="9">
    <source>
        <dbReference type="EMBL" id="BDD86170.1"/>
    </source>
</evidence>
<dbReference type="PANTHER" id="PTHR35604">
    <property type="entry name" value="TRANSPOSASE INSH FOR INSERTION SEQUENCE ELEMENT IS5A-RELATED"/>
    <property type="match status" value="1"/>
</dbReference>
<dbReference type="Pfam" id="PF01609">
    <property type="entry name" value="DDE_Tnp_1"/>
    <property type="match status" value="1"/>
</dbReference>
<dbReference type="Proteomes" id="UP000830055">
    <property type="component" value="Chromosome"/>
</dbReference>
<evidence type="ECO:0000256" key="4">
    <source>
        <dbReference type="ARBA" id="ARBA00023125"/>
    </source>
</evidence>
<dbReference type="InterPro" id="IPR002559">
    <property type="entry name" value="Transposase_11"/>
</dbReference>
<dbReference type="EMBL" id="AP025516">
    <property type="protein sequence ID" value="BDD86170.1"/>
    <property type="molecule type" value="Genomic_DNA"/>
</dbReference>
<evidence type="ECO:0000256" key="1">
    <source>
        <dbReference type="ARBA" id="ARBA00003544"/>
    </source>
</evidence>